<dbReference type="Proteomes" id="UP000276133">
    <property type="component" value="Unassembled WGS sequence"/>
</dbReference>
<evidence type="ECO:0000313" key="2">
    <source>
        <dbReference type="Proteomes" id="UP000276133"/>
    </source>
</evidence>
<evidence type="ECO:0000313" key="1">
    <source>
        <dbReference type="EMBL" id="RNA10093.1"/>
    </source>
</evidence>
<protein>
    <submittedName>
        <fullName evidence="1">Uncharacterized protein</fullName>
    </submittedName>
</protein>
<accession>A0A3M7QFR3</accession>
<proteinExistence type="predicted"/>
<reference evidence="1 2" key="1">
    <citation type="journal article" date="2018" name="Sci. Rep.">
        <title>Genomic signatures of local adaptation to the degree of environmental predictability in rotifers.</title>
        <authorList>
            <person name="Franch-Gras L."/>
            <person name="Hahn C."/>
            <person name="Garcia-Roger E.M."/>
            <person name="Carmona M.J."/>
            <person name="Serra M."/>
            <person name="Gomez A."/>
        </authorList>
    </citation>
    <scope>NUCLEOTIDE SEQUENCE [LARGE SCALE GENOMIC DNA]</scope>
    <source>
        <strain evidence="1">HYR1</strain>
    </source>
</reference>
<comment type="caution">
    <text evidence="1">The sequence shown here is derived from an EMBL/GenBank/DDBJ whole genome shotgun (WGS) entry which is preliminary data.</text>
</comment>
<gene>
    <name evidence="1" type="ORF">BpHYR1_014504</name>
</gene>
<dbReference type="EMBL" id="REGN01006307">
    <property type="protein sequence ID" value="RNA10093.1"/>
    <property type="molecule type" value="Genomic_DNA"/>
</dbReference>
<name>A0A3M7QFR3_BRAPC</name>
<dbReference type="AlphaFoldDB" id="A0A3M7QFR3"/>
<organism evidence="1 2">
    <name type="scientific">Brachionus plicatilis</name>
    <name type="common">Marine rotifer</name>
    <name type="synonym">Brachionus muelleri</name>
    <dbReference type="NCBI Taxonomy" id="10195"/>
    <lineage>
        <taxon>Eukaryota</taxon>
        <taxon>Metazoa</taxon>
        <taxon>Spiralia</taxon>
        <taxon>Gnathifera</taxon>
        <taxon>Rotifera</taxon>
        <taxon>Eurotatoria</taxon>
        <taxon>Monogononta</taxon>
        <taxon>Pseudotrocha</taxon>
        <taxon>Ploima</taxon>
        <taxon>Brachionidae</taxon>
        <taxon>Brachionus</taxon>
    </lineage>
</organism>
<keyword evidence="2" id="KW-1185">Reference proteome</keyword>
<sequence length="72" mass="8783">MHNLKKNKLLKVNKNFRYRFLLDICNRYTCCAIKSKYTCQQETMKISRNTCIIDLLSKYEQRANRDIKMQFL</sequence>